<evidence type="ECO:0000313" key="3">
    <source>
        <dbReference type="Proteomes" id="UP001066276"/>
    </source>
</evidence>
<sequence length="81" mass="9401">MREVRTRKAESSRWVVHEGSRSNGVGYNRDPEGASSPDLRSSTYYKLRGRETRLYERMELLELDIRGSGTARLEYYEGNKA</sequence>
<gene>
    <name evidence="2" type="ORF">NDU88_007840</name>
</gene>
<organism evidence="2 3">
    <name type="scientific">Pleurodeles waltl</name>
    <name type="common">Iberian ribbed newt</name>
    <dbReference type="NCBI Taxonomy" id="8319"/>
    <lineage>
        <taxon>Eukaryota</taxon>
        <taxon>Metazoa</taxon>
        <taxon>Chordata</taxon>
        <taxon>Craniata</taxon>
        <taxon>Vertebrata</taxon>
        <taxon>Euteleostomi</taxon>
        <taxon>Amphibia</taxon>
        <taxon>Batrachia</taxon>
        <taxon>Caudata</taxon>
        <taxon>Salamandroidea</taxon>
        <taxon>Salamandridae</taxon>
        <taxon>Pleurodelinae</taxon>
        <taxon>Pleurodeles</taxon>
    </lineage>
</organism>
<feature type="compositionally biased region" description="Basic and acidic residues" evidence="1">
    <location>
        <begin position="1"/>
        <end position="20"/>
    </location>
</feature>
<proteinExistence type="predicted"/>
<keyword evidence="3" id="KW-1185">Reference proteome</keyword>
<accession>A0AAV7VTH7</accession>
<comment type="caution">
    <text evidence="2">The sequence shown here is derived from an EMBL/GenBank/DDBJ whole genome shotgun (WGS) entry which is preliminary data.</text>
</comment>
<dbReference type="Proteomes" id="UP001066276">
    <property type="component" value="Chromosome 2_1"/>
</dbReference>
<reference evidence="2" key="1">
    <citation type="journal article" date="2022" name="bioRxiv">
        <title>Sequencing and chromosome-scale assembly of the giantPleurodeles waltlgenome.</title>
        <authorList>
            <person name="Brown T."/>
            <person name="Elewa A."/>
            <person name="Iarovenko S."/>
            <person name="Subramanian E."/>
            <person name="Araus A.J."/>
            <person name="Petzold A."/>
            <person name="Susuki M."/>
            <person name="Suzuki K.-i.T."/>
            <person name="Hayashi T."/>
            <person name="Toyoda A."/>
            <person name="Oliveira C."/>
            <person name="Osipova E."/>
            <person name="Leigh N.D."/>
            <person name="Simon A."/>
            <person name="Yun M.H."/>
        </authorList>
    </citation>
    <scope>NUCLEOTIDE SEQUENCE</scope>
    <source>
        <strain evidence="2">20211129_DDA</strain>
        <tissue evidence="2">Liver</tissue>
    </source>
</reference>
<feature type="region of interest" description="Disordered" evidence="1">
    <location>
        <begin position="1"/>
        <end position="40"/>
    </location>
</feature>
<protein>
    <submittedName>
        <fullName evidence="2">Uncharacterized protein</fullName>
    </submittedName>
</protein>
<name>A0AAV7VTH7_PLEWA</name>
<evidence type="ECO:0000313" key="2">
    <source>
        <dbReference type="EMBL" id="KAJ1204059.1"/>
    </source>
</evidence>
<evidence type="ECO:0000256" key="1">
    <source>
        <dbReference type="SAM" id="MobiDB-lite"/>
    </source>
</evidence>
<dbReference type="AlphaFoldDB" id="A0AAV7VTH7"/>
<dbReference type="EMBL" id="JANPWB010000003">
    <property type="protein sequence ID" value="KAJ1204059.1"/>
    <property type="molecule type" value="Genomic_DNA"/>
</dbReference>